<keyword evidence="2" id="KW-1133">Transmembrane helix</keyword>
<dbReference type="SUPFAM" id="SSF56176">
    <property type="entry name" value="FAD-binding/transporter-associated domain-like"/>
    <property type="match status" value="1"/>
</dbReference>
<dbReference type="InterPro" id="IPR007173">
    <property type="entry name" value="ALO_C"/>
</dbReference>
<feature type="transmembrane region" description="Helical" evidence="2">
    <location>
        <begin position="21"/>
        <end position="42"/>
    </location>
</feature>
<dbReference type="GO" id="GO:0080049">
    <property type="term" value="F:L-gulono-1,4-lactone dehydrogenase activity"/>
    <property type="evidence" value="ECO:0007669"/>
    <property type="project" value="TreeGrafter"/>
</dbReference>
<dbReference type="GO" id="GO:0016020">
    <property type="term" value="C:membrane"/>
    <property type="evidence" value="ECO:0007669"/>
    <property type="project" value="InterPro"/>
</dbReference>
<dbReference type="GO" id="GO:0071949">
    <property type="term" value="F:FAD binding"/>
    <property type="evidence" value="ECO:0007669"/>
    <property type="project" value="InterPro"/>
</dbReference>
<dbReference type="Pfam" id="PF01565">
    <property type="entry name" value="FAD_binding_4"/>
    <property type="match status" value="1"/>
</dbReference>
<keyword evidence="2" id="KW-0812">Transmembrane</keyword>
<keyword evidence="5" id="KW-1185">Reference proteome</keyword>
<dbReference type="Gene3D" id="3.30.70.2530">
    <property type="match status" value="1"/>
</dbReference>
<keyword evidence="1" id="KW-0560">Oxidoreductase</keyword>
<evidence type="ECO:0000256" key="2">
    <source>
        <dbReference type="SAM" id="Phobius"/>
    </source>
</evidence>
<gene>
    <name evidence="4" type="ORF">DdX_12691</name>
</gene>
<feature type="domain" description="FAD-binding PCMH-type" evidence="3">
    <location>
        <begin position="83"/>
        <end position="248"/>
    </location>
</feature>
<dbReference type="InterPro" id="IPR016169">
    <property type="entry name" value="FAD-bd_PCMH_sub2"/>
</dbReference>
<dbReference type="GO" id="GO:0003885">
    <property type="term" value="F:D-arabinono-1,4-lactone oxidase activity"/>
    <property type="evidence" value="ECO:0007669"/>
    <property type="project" value="InterPro"/>
</dbReference>
<dbReference type="Pfam" id="PF04030">
    <property type="entry name" value="ALO"/>
    <property type="match status" value="1"/>
</dbReference>
<evidence type="ECO:0000313" key="4">
    <source>
        <dbReference type="EMBL" id="KAI1706908.1"/>
    </source>
</evidence>
<name>A0AAD4MZW0_9BILA</name>
<evidence type="ECO:0000313" key="5">
    <source>
        <dbReference type="Proteomes" id="UP001201812"/>
    </source>
</evidence>
<dbReference type="PIRSF" id="PIRSF000136">
    <property type="entry name" value="LGO_GLO"/>
    <property type="match status" value="1"/>
</dbReference>
<dbReference type="InterPro" id="IPR036318">
    <property type="entry name" value="FAD-bd_PCMH-like_sf"/>
</dbReference>
<proteinExistence type="predicted"/>
<protein>
    <submittedName>
        <fullName evidence="4">FAD binding domain-containing protein</fullName>
    </submittedName>
</protein>
<reference evidence="4" key="1">
    <citation type="submission" date="2022-01" db="EMBL/GenBank/DDBJ databases">
        <title>Genome Sequence Resource for Two Populations of Ditylenchus destructor, the Migratory Endoparasitic Phytonematode.</title>
        <authorList>
            <person name="Zhang H."/>
            <person name="Lin R."/>
            <person name="Xie B."/>
        </authorList>
    </citation>
    <scope>NUCLEOTIDE SEQUENCE</scope>
    <source>
        <strain evidence="4">BazhouSP</strain>
    </source>
</reference>
<dbReference type="InterPro" id="IPR016167">
    <property type="entry name" value="FAD-bd_PCMH_sub1"/>
</dbReference>
<evidence type="ECO:0000256" key="1">
    <source>
        <dbReference type="ARBA" id="ARBA00023002"/>
    </source>
</evidence>
<organism evidence="4 5">
    <name type="scientific">Ditylenchus destructor</name>
    <dbReference type="NCBI Taxonomy" id="166010"/>
    <lineage>
        <taxon>Eukaryota</taxon>
        <taxon>Metazoa</taxon>
        <taxon>Ecdysozoa</taxon>
        <taxon>Nematoda</taxon>
        <taxon>Chromadorea</taxon>
        <taxon>Rhabditida</taxon>
        <taxon>Tylenchina</taxon>
        <taxon>Tylenchomorpha</taxon>
        <taxon>Sphaerularioidea</taxon>
        <taxon>Anguinidae</taxon>
        <taxon>Anguininae</taxon>
        <taxon>Ditylenchus</taxon>
    </lineage>
</organism>
<accession>A0AAD4MZW0</accession>
<dbReference type="InterPro" id="IPR006094">
    <property type="entry name" value="Oxid_FAD_bind_N"/>
</dbReference>
<dbReference type="Gene3D" id="3.30.43.10">
    <property type="entry name" value="Uridine Diphospho-n-acetylenolpyruvylglucosamine Reductase, domain 2"/>
    <property type="match status" value="1"/>
</dbReference>
<dbReference type="PANTHER" id="PTHR43762">
    <property type="entry name" value="L-GULONOLACTONE OXIDASE"/>
    <property type="match status" value="1"/>
</dbReference>
<dbReference type="InterPro" id="IPR016166">
    <property type="entry name" value="FAD-bd_PCMH"/>
</dbReference>
<comment type="caution">
    <text evidence="4">The sequence shown here is derived from an EMBL/GenBank/DDBJ whole genome shotgun (WGS) entry which is preliminary data.</text>
</comment>
<dbReference type="EMBL" id="JAKKPZ010000044">
    <property type="protein sequence ID" value="KAI1706908.1"/>
    <property type="molecule type" value="Genomic_DNA"/>
</dbReference>
<dbReference type="Gene3D" id="3.30.70.2520">
    <property type="match status" value="1"/>
</dbReference>
<dbReference type="Proteomes" id="UP001201812">
    <property type="component" value="Unassembled WGS sequence"/>
</dbReference>
<sequence>MRTNFKMGFKAEDSQGRTKDTITSDVTTLLLPLLFVFGFFAFEEVGSLLYILTGILGGFHSVAERFLSHNPPPIRMSNWGGNFQYSTQNIQYPRTANEVQSIVKAAKGRMRVLGTRHSFSTIADSADTIICTTHLNRILGLDPSIPSVTVEPGITYTGLVPFLDTIGFALPNLASSAEITVGGASQTGAHGSGITLGSLATQIRSLKMVLANGSFATFGPDNPELKAVALGLGVFGVITQVELMIQPSFKTINQVFFDMPQENVYRHFTQIQNSGYTVQLFTDFSNLSNWNQVWVNVKSDNNTMVDQQNFFGAVKGNSQISPIAALPGRYVMEYYKEQPWYYGMLDYRLGLSGSNGDEIQTEWFFPYQNAVPAIKAISKLGAIIAPDLYTMLVRSIEADDLWMSPQYQGRSVSVHFSWKPNPTAVMEHVRKIEEAIKPYEARPHWGKIHSMRPNDFLQYYPKLKDFRKLADELDPKGKFRNAFIEENVFVDSMSL</sequence>
<dbReference type="Gene3D" id="1.10.45.10">
    <property type="entry name" value="Vanillyl-alcohol Oxidase, Chain A, domain 4"/>
    <property type="match status" value="1"/>
</dbReference>
<dbReference type="PANTHER" id="PTHR43762:SF1">
    <property type="entry name" value="D-ARABINONO-1,4-LACTONE OXIDASE"/>
    <property type="match status" value="1"/>
</dbReference>
<dbReference type="InterPro" id="IPR010031">
    <property type="entry name" value="FAD_lactone_oxidase-like"/>
</dbReference>
<evidence type="ECO:0000259" key="3">
    <source>
        <dbReference type="PROSITE" id="PS51387"/>
    </source>
</evidence>
<dbReference type="AlphaFoldDB" id="A0AAD4MZW0"/>
<dbReference type="PROSITE" id="PS51387">
    <property type="entry name" value="FAD_PCMH"/>
    <property type="match status" value="1"/>
</dbReference>
<keyword evidence="2" id="KW-0472">Membrane</keyword>
<dbReference type="Gene3D" id="3.30.465.10">
    <property type="match status" value="1"/>
</dbReference>
<dbReference type="InterPro" id="IPR016171">
    <property type="entry name" value="Vanillyl_alc_oxidase_C-sub2"/>
</dbReference>